<organism evidence="2 3">
    <name type="scientific">Candidatus Abyssobacteria bacterium SURF_17</name>
    <dbReference type="NCBI Taxonomy" id="2093361"/>
    <lineage>
        <taxon>Bacteria</taxon>
        <taxon>Pseudomonadati</taxon>
        <taxon>Candidatus Hydrogenedentota</taxon>
        <taxon>Candidatus Abyssobacteria</taxon>
    </lineage>
</organism>
<reference evidence="2 3" key="1">
    <citation type="journal article" date="2017" name="ISME J.">
        <title>Energy and carbon metabolisms in a deep terrestrial subsurface fluid microbial community.</title>
        <authorList>
            <person name="Momper L."/>
            <person name="Jungbluth S.P."/>
            <person name="Lee M.D."/>
            <person name="Amend J.P."/>
        </authorList>
    </citation>
    <scope>NUCLEOTIDE SEQUENCE [LARGE SCALE GENOMIC DNA]</scope>
    <source>
        <strain evidence="2">SURF_17</strain>
    </source>
</reference>
<feature type="transmembrane region" description="Helical" evidence="1">
    <location>
        <begin position="293"/>
        <end position="312"/>
    </location>
</feature>
<evidence type="ECO:0008006" key="4">
    <source>
        <dbReference type="Google" id="ProtNLM"/>
    </source>
</evidence>
<dbReference type="InterPro" id="IPR018580">
    <property type="entry name" value="Uncharacterised_YfhO"/>
</dbReference>
<dbReference type="EMBL" id="QZKI01000023">
    <property type="protein sequence ID" value="RJP73819.1"/>
    <property type="molecule type" value="Genomic_DNA"/>
</dbReference>
<feature type="transmembrane region" description="Helical" evidence="1">
    <location>
        <begin position="352"/>
        <end position="372"/>
    </location>
</feature>
<comment type="caution">
    <text evidence="2">The sequence shown here is derived from an EMBL/GenBank/DDBJ whole genome shotgun (WGS) entry which is preliminary data.</text>
</comment>
<feature type="transmembrane region" description="Helical" evidence="1">
    <location>
        <begin position="441"/>
        <end position="463"/>
    </location>
</feature>
<proteinExistence type="predicted"/>
<keyword evidence="1" id="KW-0812">Transmembrane</keyword>
<dbReference type="Proteomes" id="UP000285961">
    <property type="component" value="Unassembled WGS sequence"/>
</dbReference>
<evidence type="ECO:0000256" key="1">
    <source>
        <dbReference type="SAM" id="Phobius"/>
    </source>
</evidence>
<feature type="transmembrane region" description="Helical" evidence="1">
    <location>
        <begin position="12"/>
        <end position="31"/>
    </location>
</feature>
<feature type="transmembrane region" description="Helical" evidence="1">
    <location>
        <begin position="219"/>
        <end position="242"/>
    </location>
</feature>
<protein>
    <recommendedName>
        <fullName evidence="4">YfhO family protein</fullName>
    </recommendedName>
</protein>
<keyword evidence="1" id="KW-0472">Membrane</keyword>
<feature type="transmembrane region" description="Helical" evidence="1">
    <location>
        <begin position="124"/>
        <end position="141"/>
    </location>
</feature>
<evidence type="ECO:0000313" key="3">
    <source>
        <dbReference type="Proteomes" id="UP000285961"/>
    </source>
</evidence>
<dbReference type="PANTHER" id="PTHR38454">
    <property type="entry name" value="INTEGRAL MEMBRANE PROTEIN-RELATED"/>
    <property type="match status" value="1"/>
</dbReference>
<feature type="transmembrane region" description="Helical" evidence="1">
    <location>
        <begin position="733"/>
        <end position="754"/>
    </location>
</feature>
<feature type="transmembrane region" description="Helical" evidence="1">
    <location>
        <begin position="319"/>
        <end position="346"/>
    </location>
</feature>
<feature type="transmembrane region" description="Helical" evidence="1">
    <location>
        <begin position="97"/>
        <end position="117"/>
    </location>
</feature>
<accession>A0A419F5T8</accession>
<dbReference type="PANTHER" id="PTHR38454:SF1">
    <property type="entry name" value="INTEGRAL MEMBRANE PROTEIN"/>
    <property type="match status" value="1"/>
</dbReference>
<keyword evidence="1" id="KW-1133">Transmembrane helix</keyword>
<sequence length="782" mass="85957">MRLSLERPCTTLVFLAILCTIFFSNILFSGFEKIVAGHDIVVHHYYARVFARESLLKGLLPKWNPYEYAGMPFAADPGNCVFYPLNKLFLVMPVAKAIGLNMVFHVLLAGAGMLLLARSLGMQRTGGLIAAVTFMFSGYFIDRISVGQETLVMCSAYVPWIFFCYEKGRDNGLIWSLLGGVLVGLQILTGAFHLVLCTAIFVFVYCIARTLQGSSGTRLKALLDGMCCLLVMGGVGVALSAVQTIPSIELILNGVRAQAPSEFVSAFSFPPKNFIHFLLPHLNVGAARSTVEYACYVGVLPLALALSGLASLKEPQERAMAAVAIVALAVMLGACTPLFSVLLRIAPGLNLFRIHVTAVVGILMVSAVLAGFAWERIFYAPAAESRKMRGRMACITGAFFIVIAVAAVLYWSGKLMLTVDSPAPSAPFGFFVAKRASISSLWHPMAFLPIAAVCVTFVASLLLRSTCDTGMKYMLIGLTIADLYVMSTGRIRMMDVDYLTRDDKLIQSVKSDPADEPFRVWFPQDIFFGSRAKLFGLFDVNGHNALGIRVFEEYLTALTGIRPVRKPPDYEMDERIFMEESFFVNNILNVKYFSIQRGSDDLAFYRADSFFPRAFYVSDYILGSPEEFLASGIDPEAMVMLHEQPPVAPEPPGVHSLDAARVAITAYRNDEIELSVVAPSDGFVVLSEVYYPGWQAEVDGAPTPVLRGDFLLRVVPMTQGVHRVKLFFAPRSLFVGIVISSLTLISVALALLYLRLSLKRRPPAAAHEFSHYFEDDATNAQR</sequence>
<gene>
    <name evidence="2" type="ORF">C4532_03915</name>
</gene>
<feature type="transmembrane region" description="Helical" evidence="1">
    <location>
        <begin position="393"/>
        <end position="412"/>
    </location>
</feature>
<name>A0A419F5T8_9BACT</name>
<feature type="transmembrane region" description="Helical" evidence="1">
    <location>
        <begin position="174"/>
        <end position="207"/>
    </location>
</feature>
<evidence type="ECO:0000313" key="2">
    <source>
        <dbReference type="EMBL" id="RJP73819.1"/>
    </source>
</evidence>
<dbReference type="AlphaFoldDB" id="A0A419F5T8"/>